<keyword evidence="3" id="KW-0249">Electron transport</keyword>
<evidence type="ECO:0000313" key="9">
    <source>
        <dbReference type="Proteomes" id="UP000192501"/>
    </source>
</evidence>
<dbReference type="VEuPathDB" id="MicrosporidiaDB:HERIO_1868"/>
<evidence type="ECO:0000256" key="3">
    <source>
        <dbReference type="ARBA" id="ARBA00022982"/>
    </source>
</evidence>
<evidence type="ECO:0000256" key="2">
    <source>
        <dbReference type="ARBA" id="ARBA00022448"/>
    </source>
</evidence>
<keyword evidence="4" id="KW-1015">Disulfide bond</keyword>
<evidence type="ECO:0000256" key="4">
    <source>
        <dbReference type="ARBA" id="ARBA00023157"/>
    </source>
</evidence>
<gene>
    <name evidence="8" type="primary">GLRX1</name>
    <name evidence="8" type="ORF">A0H76_2510</name>
</gene>
<evidence type="ECO:0000256" key="6">
    <source>
        <dbReference type="SAM" id="Phobius"/>
    </source>
</evidence>
<dbReference type="AlphaFoldDB" id="A0A1X0QF63"/>
<dbReference type="InterPro" id="IPR036249">
    <property type="entry name" value="Thioredoxin-like_sf"/>
</dbReference>
<sequence>MKEDNKDTKDLLNINSFINRSIEFNREHHNELDNISYWNLIRKYWFIILIVSLIIILLIYKIIKLVGLVYYKEKLFAKSNKRNTEYYDMIKMKYKDIPTTFVVSKEGCPYCTKTFVIMKSNDIKYKIYDSVKDKEFSDYVKNVTAHKTFPKIFLNKTFIGGHSELKNVNINDFIE</sequence>
<dbReference type="Pfam" id="PF00462">
    <property type="entry name" value="Glutaredoxin"/>
    <property type="match status" value="1"/>
</dbReference>
<dbReference type="PROSITE" id="PS51354">
    <property type="entry name" value="GLUTAREDOXIN_2"/>
    <property type="match status" value="1"/>
</dbReference>
<comment type="similarity">
    <text evidence="1">Belongs to the glutaredoxin family.</text>
</comment>
<keyword evidence="6" id="KW-0812">Transmembrane</keyword>
<evidence type="ECO:0000259" key="7">
    <source>
        <dbReference type="Pfam" id="PF00462"/>
    </source>
</evidence>
<keyword evidence="5" id="KW-0676">Redox-active center</keyword>
<dbReference type="VEuPathDB" id="MicrosporidiaDB:A0H76_2510"/>
<dbReference type="GO" id="GO:0015035">
    <property type="term" value="F:protein-disulfide reductase activity"/>
    <property type="evidence" value="ECO:0007669"/>
    <property type="project" value="TreeGrafter"/>
</dbReference>
<evidence type="ECO:0000256" key="1">
    <source>
        <dbReference type="ARBA" id="ARBA00007787"/>
    </source>
</evidence>
<organism evidence="8 9">
    <name type="scientific">Hepatospora eriocheir</name>
    <dbReference type="NCBI Taxonomy" id="1081669"/>
    <lineage>
        <taxon>Eukaryota</taxon>
        <taxon>Fungi</taxon>
        <taxon>Fungi incertae sedis</taxon>
        <taxon>Microsporidia</taxon>
        <taxon>Hepatosporidae</taxon>
        <taxon>Hepatospora</taxon>
    </lineage>
</organism>
<dbReference type="PANTHER" id="PTHR46679">
    <property type="match status" value="1"/>
</dbReference>
<reference evidence="8 9" key="1">
    <citation type="journal article" date="2017" name="Environ. Microbiol.">
        <title>Decay of the glycolytic pathway and adaptation to intranuclear parasitism within Enterocytozoonidae microsporidia.</title>
        <authorList>
            <person name="Wiredu Boakye D."/>
            <person name="Jaroenlak P."/>
            <person name="Prachumwat A."/>
            <person name="Williams T.A."/>
            <person name="Bateman K.S."/>
            <person name="Itsathitphaisarn O."/>
            <person name="Sritunyalucksana K."/>
            <person name="Paszkiewicz K.H."/>
            <person name="Moore K.A."/>
            <person name="Stentiford G.D."/>
            <person name="Williams B.A."/>
        </authorList>
    </citation>
    <scope>NUCLEOTIDE SEQUENCE [LARGE SCALE GENOMIC DNA]</scope>
    <source>
        <strain evidence="9">canceri</strain>
    </source>
</reference>
<keyword evidence="2" id="KW-0813">Transport</keyword>
<dbReference type="PANTHER" id="PTHR46679:SF1">
    <property type="entry name" value="GLUTAREDOXIN-2, MITOCHONDRIAL"/>
    <property type="match status" value="1"/>
</dbReference>
<name>A0A1X0QF63_9MICR</name>
<dbReference type="CDD" id="cd02066">
    <property type="entry name" value="GRX_family"/>
    <property type="match status" value="1"/>
</dbReference>
<evidence type="ECO:0000256" key="5">
    <source>
        <dbReference type="ARBA" id="ARBA00023284"/>
    </source>
</evidence>
<protein>
    <submittedName>
        <fullName evidence="8">GLRX1</fullName>
    </submittedName>
</protein>
<comment type="caution">
    <text evidence="8">The sequence shown here is derived from an EMBL/GenBank/DDBJ whole genome shotgun (WGS) entry which is preliminary data.</text>
</comment>
<keyword evidence="6" id="KW-0472">Membrane</keyword>
<dbReference type="SUPFAM" id="SSF52833">
    <property type="entry name" value="Thioredoxin-like"/>
    <property type="match status" value="1"/>
</dbReference>
<keyword evidence="6" id="KW-1133">Transmembrane helix</keyword>
<dbReference type="GO" id="GO:0005739">
    <property type="term" value="C:mitochondrion"/>
    <property type="evidence" value="ECO:0007669"/>
    <property type="project" value="TreeGrafter"/>
</dbReference>
<dbReference type="EMBL" id="LTAI01000697">
    <property type="protein sequence ID" value="ORD98430.1"/>
    <property type="molecule type" value="Genomic_DNA"/>
</dbReference>
<proteinExistence type="inferred from homology"/>
<feature type="domain" description="Glutaredoxin" evidence="7">
    <location>
        <begin position="102"/>
        <end position="159"/>
    </location>
</feature>
<dbReference type="Gene3D" id="3.40.30.10">
    <property type="entry name" value="Glutaredoxin"/>
    <property type="match status" value="1"/>
</dbReference>
<dbReference type="Proteomes" id="UP000192501">
    <property type="component" value="Unassembled WGS sequence"/>
</dbReference>
<dbReference type="InterPro" id="IPR014025">
    <property type="entry name" value="Glutaredoxin_subgr"/>
</dbReference>
<dbReference type="PRINTS" id="PR00160">
    <property type="entry name" value="GLUTAREDOXIN"/>
</dbReference>
<accession>A0A1X0QF63</accession>
<dbReference type="InterPro" id="IPR002109">
    <property type="entry name" value="Glutaredoxin"/>
</dbReference>
<evidence type="ECO:0000313" key="8">
    <source>
        <dbReference type="EMBL" id="ORD98430.1"/>
    </source>
</evidence>
<feature type="transmembrane region" description="Helical" evidence="6">
    <location>
        <begin position="44"/>
        <end position="71"/>
    </location>
</feature>